<dbReference type="PROSITE" id="PS51257">
    <property type="entry name" value="PROKAR_LIPOPROTEIN"/>
    <property type="match status" value="1"/>
</dbReference>
<proteinExistence type="predicted"/>
<evidence type="ECO:0000259" key="2">
    <source>
        <dbReference type="Pfam" id="PF02470"/>
    </source>
</evidence>
<dbReference type="EMBL" id="JBIRUQ010000007">
    <property type="protein sequence ID" value="MFI1464116.1"/>
    <property type="molecule type" value="Genomic_DNA"/>
</dbReference>
<reference evidence="3 4" key="1">
    <citation type="submission" date="2024-10" db="EMBL/GenBank/DDBJ databases">
        <title>The Natural Products Discovery Center: Release of the First 8490 Sequenced Strains for Exploring Actinobacteria Biosynthetic Diversity.</title>
        <authorList>
            <person name="Kalkreuter E."/>
            <person name="Kautsar S.A."/>
            <person name="Yang D."/>
            <person name="Bader C.D."/>
            <person name="Teijaro C.N."/>
            <person name="Fluegel L."/>
            <person name="Davis C.M."/>
            <person name="Simpson J.R."/>
            <person name="Lauterbach L."/>
            <person name="Steele A.D."/>
            <person name="Gui C."/>
            <person name="Meng S."/>
            <person name="Li G."/>
            <person name="Viehrig K."/>
            <person name="Ye F."/>
            <person name="Su P."/>
            <person name="Kiefer A.F."/>
            <person name="Nichols A."/>
            <person name="Cepeda A.J."/>
            <person name="Yan W."/>
            <person name="Fan B."/>
            <person name="Jiang Y."/>
            <person name="Adhikari A."/>
            <person name="Zheng C.-J."/>
            <person name="Schuster L."/>
            <person name="Cowan T.M."/>
            <person name="Smanski M.J."/>
            <person name="Chevrette M.G."/>
            <person name="De Carvalho L.P.S."/>
            <person name="Shen B."/>
        </authorList>
    </citation>
    <scope>NUCLEOTIDE SEQUENCE [LARGE SCALE GENOMIC DNA]</scope>
    <source>
        <strain evidence="3 4">NPDC020568</strain>
    </source>
</reference>
<sequence length="368" mass="38538">MKRLARRIVLALIVLGVGFSGCASTPGLRTPDTTITARFANANGLYTGNAVSVLGMRVGEIAAIRPGGTGVDIELRVDGTIRLPADVLALAISDSVLTDRRIELSPVYRGGPELPREAVLGPDRTRVPVEFDSLLAMVQKLANSLGGDGTGNGPVGDLLDLGTGVTAGHGEQMRTALGELSRALQLGSDQGAATRDAITAVVTNLDALVAVAARNDTTLREFGAGVHQLSDFLAAQGLGSGDTGARLNRIITTVTELLQQNQDTLGGLAGNTNTISRALADYHVNIGEFLDVFPLVVDNAYNAIDQNTGALRVTFDLNKFLLDGQMVKEVCNLLHLTELGCDTGTMRDMGPDFGLTAILQALAEGQPR</sequence>
<dbReference type="GeneID" id="93508553"/>
<dbReference type="Pfam" id="PF02470">
    <property type="entry name" value="MlaD"/>
    <property type="match status" value="1"/>
</dbReference>
<evidence type="ECO:0000256" key="1">
    <source>
        <dbReference type="SAM" id="SignalP"/>
    </source>
</evidence>
<dbReference type="InterPro" id="IPR052336">
    <property type="entry name" value="MlaD_Phospholipid_Transporter"/>
</dbReference>
<organism evidence="3 4">
    <name type="scientific">Nocardia carnea</name>
    <dbReference type="NCBI Taxonomy" id="37328"/>
    <lineage>
        <taxon>Bacteria</taxon>
        <taxon>Bacillati</taxon>
        <taxon>Actinomycetota</taxon>
        <taxon>Actinomycetes</taxon>
        <taxon>Mycobacteriales</taxon>
        <taxon>Nocardiaceae</taxon>
        <taxon>Nocardia</taxon>
    </lineage>
</organism>
<name>A0ABW7TSU5_9NOCA</name>
<dbReference type="InterPro" id="IPR005693">
    <property type="entry name" value="Mce"/>
</dbReference>
<dbReference type="PANTHER" id="PTHR33371:SF4">
    <property type="entry name" value="INTERMEMBRANE PHOSPHOLIPID TRANSPORT SYSTEM BINDING PROTEIN MLAD"/>
    <property type="match status" value="1"/>
</dbReference>
<comment type="caution">
    <text evidence="3">The sequence shown here is derived from an EMBL/GenBank/DDBJ whole genome shotgun (WGS) entry which is preliminary data.</text>
</comment>
<evidence type="ECO:0000313" key="4">
    <source>
        <dbReference type="Proteomes" id="UP001611263"/>
    </source>
</evidence>
<feature type="domain" description="Mce/MlaD" evidence="2">
    <location>
        <begin position="33"/>
        <end position="106"/>
    </location>
</feature>
<dbReference type="PANTHER" id="PTHR33371">
    <property type="entry name" value="INTERMEMBRANE PHOSPHOLIPID TRANSPORT SYSTEM BINDING PROTEIN MLAD-RELATED"/>
    <property type="match status" value="1"/>
</dbReference>
<evidence type="ECO:0000313" key="3">
    <source>
        <dbReference type="EMBL" id="MFI1464116.1"/>
    </source>
</evidence>
<accession>A0ABW7TSU5</accession>
<dbReference type="Proteomes" id="UP001611263">
    <property type="component" value="Unassembled WGS sequence"/>
</dbReference>
<feature type="chain" id="PRO_5045420397" evidence="1">
    <location>
        <begin position="24"/>
        <end position="368"/>
    </location>
</feature>
<gene>
    <name evidence="3" type="ORF">ACH4WX_25625</name>
</gene>
<protein>
    <submittedName>
        <fullName evidence="3">MCE family protein</fullName>
    </submittedName>
</protein>
<dbReference type="NCBIfam" id="TIGR00996">
    <property type="entry name" value="Mtu_fam_mce"/>
    <property type="match status" value="1"/>
</dbReference>
<feature type="signal peptide" evidence="1">
    <location>
        <begin position="1"/>
        <end position="23"/>
    </location>
</feature>
<dbReference type="RefSeq" id="WP_051158286.1">
    <property type="nucleotide sequence ID" value="NZ_JBIRUQ010000007.1"/>
</dbReference>
<keyword evidence="1" id="KW-0732">Signal</keyword>
<dbReference type="InterPro" id="IPR003399">
    <property type="entry name" value="Mce/MlaD"/>
</dbReference>
<keyword evidence="4" id="KW-1185">Reference proteome</keyword>